<reference evidence="1 2" key="1">
    <citation type="journal article" date="2016" name="Nat. Commun.">
        <title>Thousands of microbial genomes shed light on interconnected biogeochemical processes in an aquifer system.</title>
        <authorList>
            <person name="Anantharaman K."/>
            <person name="Brown C.T."/>
            <person name="Hug L.A."/>
            <person name="Sharon I."/>
            <person name="Castelle C.J."/>
            <person name="Probst A.J."/>
            <person name="Thomas B.C."/>
            <person name="Singh A."/>
            <person name="Wilkins M.J."/>
            <person name="Karaoz U."/>
            <person name="Brodie E.L."/>
            <person name="Williams K.H."/>
            <person name="Hubbard S.S."/>
            <person name="Banfield J.F."/>
        </authorList>
    </citation>
    <scope>NUCLEOTIDE SEQUENCE [LARGE SCALE GENOMIC DNA]</scope>
</reference>
<accession>A0A1F6D247</accession>
<proteinExistence type="predicted"/>
<protein>
    <submittedName>
        <fullName evidence="1">Uncharacterized protein</fullName>
    </submittedName>
</protein>
<dbReference type="Proteomes" id="UP000177659">
    <property type="component" value="Unassembled WGS sequence"/>
</dbReference>
<sequence>MSTIKKRRAVSTPIVENKILDLVISVEVRGIPHGYCDVLLQGRRCGLRASYAVAGIFSRPNPESRKGRIFVKHQISSCDRCKEIAREEVRSRATGSMNEYMQSLSQK</sequence>
<evidence type="ECO:0000313" key="2">
    <source>
        <dbReference type="Proteomes" id="UP000177659"/>
    </source>
</evidence>
<name>A0A1F6D247_9BACT</name>
<dbReference type="AlphaFoldDB" id="A0A1F6D247"/>
<dbReference type="EMBL" id="MFLC01000016">
    <property type="protein sequence ID" value="OGG55122.1"/>
    <property type="molecule type" value="Genomic_DNA"/>
</dbReference>
<evidence type="ECO:0000313" key="1">
    <source>
        <dbReference type="EMBL" id="OGG55122.1"/>
    </source>
</evidence>
<comment type="caution">
    <text evidence="1">The sequence shown here is derived from an EMBL/GenBank/DDBJ whole genome shotgun (WGS) entry which is preliminary data.</text>
</comment>
<organism evidence="1 2">
    <name type="scientific">Candidatus Kaiserbacteria bacterium RIFCSPHIGHO2_02_FULL_49_11</name>
    <dbReference type="NCBI Taxonomy" id="1798489"/>
    <lineage>
        <taxon>Bacteria</taxon>
        <taxon>Candidatus Kaiseribacteriota</taxon>
    </lineage>
</organism>
<gene>
    <name evidence="1" type="ORF">A3D62_01345</name>
</gene>